<gene>
    <name evidence="1" type="ORF">L1987_20541</name>
</gene>
<accession>A0ACB9ISC2</accession>
<evidence type="ECO:0000313" key="2">
    <source>
        <dbReference type="Proteomes" id="UP001056120"/>
    </source>
</evidence>
<protein>
    <submittedName>
        <fullName evidence="1">Uncharacterized protein</fullName>
    </submittedName>
</protein>
<dbReference type="EMBL" id="CM042024">
    <property type="protein sequence ID" value="KAI3810900.1"/>
    <property type="molecule type" value="Genomic_DNA"/>
</dbReference>
<evidence type="ECO:0000313" key="1">
    <source>
        <dbReference type="EMBL" id="KAI3810900.1"/>
    </source>
</evidence>
<reference evidence="2" key="1">
    <citation type="journal article" date="2022" name="Mol. Ecol. Resour.">
        <title>The genomes of chicory, endive, great burdock and yacon provide insights into Asteraceae palaeo-polyploidization history and plant inulin production.</title>
        <authorList>
            <person name="Fan W."/>
            <person name="Wang S."/>
            <person name="Wang H."/>
            <person name="Wang A."/>
            <person name="Jiang F."/>
            <person name="Liu H."/>
            <person name="Zhao H."/>
            <person name="Xu D."/>
            <person name="Zhang Y."/>
        </authorList>
    </citation>
    <scope>NUCLEOTIDE SEQUENCE [LARGE SCALE GENOMIC DNA]</scope>
    <source>
        <strain evidence="2">cv. Yunnan</strain>
    </source>
</reference>
<keyword evidence="2" id="KW-1185">Reference proteome</keyword>
<reference evidence="1 2" key="2">
    <citation type="journal article" date="2022" name="Mol. Ecol. Resour.">
        <title>The genomes of chicory, endive, great burdock and yacon provide insights into Asteraceae paleo-polyploidization history and plant inulin production.</title>
        <authorList>
            <person name="Fan W."/>
            <person name="Wang S."/>
            <person name="Wang H."/>
            <person name="Wang A."/>
            <person name="Jiang F."/>
            <person name="Liu H."/>
            <person name="Zhao H."/>
            <person name="Xu D."/>
            <person name="Zhang Y."/>
        </authorList>
    </citation>
    <scope>NUCLEOTIDE SEQUENCE [LARGE SCALE GENOMIC DNA]</scope>
    <source>
        <strain evidence="2">cv. Yunnan</strain>
        <tissue evidence="1">Leaves</tissue>
    </source>
</reference>
<organism evidence="1 2">
    <name type="scientific">Smallanthus sonchifolius</name>
    <dbReference type="NCBI Taxonomy" id="185202"/>
    <lineage>
        <taxon>Eukaryota</taxon>
        <taxon>Viridiplantae</taxon>
        <taxon>Streptophyta</taxon>
        <taxon>Embryophyta</taxon>
        <taxon>Tracheophyta</taxon>
        <taxon>Spermatophyta</taxon>
        <taxon>Magnoliopsida</taxon>
        <taxon>eudicotyledons</taxon>
        <taxon>Gunneridae</taxon>
        <taxon>Pentapetalae</taxon>
        <taxon>asterids</taxon>
        <taxon>campanulids</taxon>
        <taxon>Asterales</taxon>
        <taxon>Asteraceae</taxon>
        <taxon>Asteroideae</taxon>
        <taxon>Heliantheae alliance</taxon>
        <taxon>Millerieae</taxon>
        <taxon>Smallanthus</taxon>
    </lineage>
</organism>
<comment type="caution">
    <text evidence="1">The sequence shown here is derived from an EMBL/GenBank/DDBJ whole genome shotgun (WGS) entry which is preliminary data.</text>
</comment>
<proteinExistence type="predicted"/>
<sequence>MSILCDINDIGTMPPRLLCISDFRSWKVRFEQFVSVTDKNFWTSIFEGYVHLTFDYMGYYDVPKPVTALTKVEKQNFDREMKTRETLTLSLPKEIIHSLGKCPTSRDLWESLKKKGEATSQAFVVLIKEVLEKKSDSQSDSSVDLSDSESIRSGESTQSTETDMMSEESFQTVEDDLSEIEIDAEPVIVDQKSEADDDVFMAPGAYFSDVKPEVFSNSETFCSNCVSVKDKMMRVMDDNVNLICDMKSMHTVNQKLKDNENVCIERIESLKRDISSLTLKIKEQAYHLDMSFAEIEKRNDDLAEKDKELAESKAEVIKLHRKLESFANSSFLLEHYHNNTEEGKGTSGIGYVPPPFNGNYSVTHEIINDEDLDPKTVLKVNPVTGEDMVYSDESDDEYFDKAKVEGIPKEIKVEESKVDSNSSGKNTFGSSSNSKRVSYVRDYKDRRTCFHCNEMGHIVVICPYKNKGKKHVVPEKMKPGSIHVEKKFVQSQTPKEVHVGESSSSASNHVKIPYMRDYSEMRSCFYCGLVGHLRIACPHNVKGNRHVTP</sequence>
<name>A0ACB9ISC2_9ASTR</name>
<dbReference type="Proteomes" id="UP001056120">
    <property type="component" value="Linkage Group LG07"/>
</dbReference>